<dbReference type="GO" id="GO:0035082">
    <property type="term" value="P:axoneme assembly"/>
    <property type="evidence" value="ECO:0007669"/>
    <property type="project" value="InterPro"/>
</dbReference>
<dbReference type="PANTHER" id="PTHR20899:SF4">
    <property type="entry name" value="PIERCER OF MICROTUBULE WALL 2 PROTEIN"/>
    <property type="match status" value="1"/>
</dbReference>
<evidence type="ECO:0000256" key="2">
    <source>
        <dbReference type="ARBA" id="ARBA00004245"/>
    </source>
</evidence>
<dbReference type="PANTHER" id="PTHR20899">
    <property type="entry name" value="PIERCE HOMOLOG"/>
    <property type="match status" value="1"/>
</dbReference>
<evidence type="ECO:0000256" key="1">
    <source>
        <dbReference type="ARBA" id="ARBA00004138"/>
    </source>
</evidence>
<evidence type="ECO:0000256" key="6">
    <source>
        <dbReference type="SAM" id="MobiDB-lite"/>
    </source>
</evidence>
<protein>
    <submittedName>
        <fullName evidence="7">Uncharacterized protein</fullName>
    </submittedName>
</protein>
<feature type="compositionally biased region" description="Pro residues" evidence="6">
    <location>
        <begin position="1"/>
        <end position="13"/>
    </location>
</feature>
<organism evidence="7">
    <name type="scientific">Callorhinchus milii</name>
    <name type="common">Ghost shark</name>
    <dbReference type="NCBI Taxonomy" id="7868"/>
    <lineage>
        <taxon>Eukaryota</taxon>
        <taxon>Metazoa</taxon>
        <taxon>Chordata</taxon>
        <taxon>Craniata</taxon>
        <taxon>Vertebrata</taxon>
        <taxon>Chondrichthyes</taxon>
        <taxon>Holocephali</taxon>
        <taxon>Chimaeriformes</taxon>
        <taxon>Callorhinchidae</taxon>
        <taxon>Callorhinchus</taxon>
    </lineage>
</organism>
<accession>V9KXT7</accession>
<feature type="region of interest" description="Disordered" evidence="6">
    <location>
        <begin position="1"/>
        <end position="80"/>
    </location>
</feature>
<feature type="compositionally biased region" description="Polar residues" evidence="6">
    <location>
        <begin position="20"/>
        <end position="48"/>
    </location>
</feature>
<dbReference type="EMBL" id="JW871481">
    <property type="protein sequence ID" value="AFP03999.1"/>
    <property type="molecule type" value="mRNA"/>
</dbReference>
<keyword evidence="3" id="KW-0963">Cytoplasm</keyword>
<keyword evidence="5" id="KW-0966">Cell projection</keyword>
<keyword evidence="4" id="KW-0206">Cytoskeleton</keyword>
<evidence type="ECO:0000256" key="4">
    <source>
        <dbReference type="ARBA" id="ARBA00023212"/>
    </source>
</evidence>
<dbReference type="GO" id="GO:0005879">
    <property type="term" value="C:axonemal microtubule"/>
    <property type="evidence" value="ECO:0007669"/>
    <property type="project" value="InterPro"/>
</dbReference>
<dbReference type="InterPro" id="IPR026507">
    <property type="entry name" value="PIRC1/2"/>
</dbReference>
<comment type="subcellular location">
    <subcellularLocation>
        <location evidence="1">Cell projection</location>
        <location evidence="1">Cilium</location>
    </subcellularLocation>
    <subcellularLocation>
        <location evidence="2">Cytoplasm</location>
        <location evidence="2">Cytoskeleton</location>
    </subcellularLocation>
</comment>
<proteinExistence type="evidence at transcript level"/>
<sequence>MCDEPSPIPAPDPQPKKRQQSSPSYLNLGNPVFSYTSQLSTPSPTSYPFVNPQHPLFKTTSAEYGSNPPTCETAPTTHNPLTQAFSEPLRNAGMYRNSSMNTYLDKSKVLDCMSF</sequence>
<feature type="compositionally biased region" description="Polar residues" evidence="6">
    <location>
        <begin position="58"/>
        <end position="80"/>
    </location>
</feature>
<evidence type="ECO:0000256" key="5">
    <source>
        <dbReference type="ARBA" id="ARBA00023273"/>
    </source>
</evidence>
<evidence type="ECO:0000256" key="3">
    <source>
        <dbReference type="ARBA" id="ARBA00022490"/>
    </source>
</evidence>
<evidence type="ECO:0000313" key="7">
    <source>
        <dbReference type="EMBL" id="AFP03999.1"/>
    </source>
</evidence>
<dbReference type="AlphaFoldDB" id="V9KXT7"/>
<name>V9KXT7_CALMI</name>
<dbReference type="Pfam" id="PF14892">
    <property type="entry name" value="PIRC1_2"/>
    <property type="match status" value="1"/>
</dbReference>
<reference evidence="7" key="1">
    <citation type="journal article" date="2014" name="Nature">
        <title>Elephant shark genome provides unique insights into gnathostome evolution.</title>
        <authorList>
            <consortium name="International Elephant Shark Genome Sequencing Consortium"/>
            <person name="Venkatesh B."/>
            <person name="Lee A.P."/>
            <person name="Ravi V."/>
            <person name="Maurya A.K."/>
            <person name="Lian M.M."/>
            <person name="Swann J.B."/>
            <person name="Ohta Y."/>
            <person name="Flajnik M.F."/>
            <person name="Sutoh Y."/>
            <person name="Kasahara M."/>
            <person name="Hoon S."/>
            <person name="Gangu V."/>
            <person name="Roy S.W."/>
            <person name="Irimia M."/>
            <person name="Korzh V."/>
            <person name="Kondrychyn I."/>
            <person name="Lim Z.W."/>
            <person name="Tay B.H."/>
            <person name="Tohari S."/>
            <person name="Kong K.W."/>
            <person name="Ho S."/>
            <person name="Lorente-Galdos B."/>
            <person name="Quilez J."/>
            <person name="Marques-Bonet T."/>
            <person name="Raney B.J."/>
            <person name="Ingham P.W."/>
            <person name="Tay A."/>
            <person name="Hillier L.W."/>
            <person name="Minx P."/>
            <person name="Boehm T."/>
            <person name="Wilson R.K."/>
            <person name="Brenner S."/>
            <person name="Warren W.C."/>
        </authorList>
    </citation>
    <scope>NUCLEOTIDE SEQUENCE</scope>
    <source>
        <tissue evidence="7">Brain</tissue>
    </source>
</reference>